<feature type="region of interest" description="Disordered" evidence="1">
    <location>
        <begin position="93"/>
        <end position="118"/>
    </location>
</feature>
<dbReference type="RefSeq" id="XP_024710668.1">
    <property type="nucleotide sequence ID" value="XM_024848365.1"/>
</dbReference>
<sequence>MPLDTAPSSFTTSDDSFSFRRPSRSPLRWVSRRLSRPKTPTVNSASDDSETLAESYAVYCQTSSAPQRPRQRTPQRESVHLDEWPSFSFLPVGAHGFTQLEPPSPSPTPPPPRVLTPSRYREFIRDQEPPRRPWWTRMLCGR</sequence>
<feature type="region of interest" description="Disordered" evidence="1">
    <location>
        <begin position="1"/>
        <end position="51"/>
    </location>
</feature>
<evidence type="ECO:0000256" key="1">
    <source>
        <dbReference type="SAM" id="MobiDB-lite"/>
    </source>
</evidence>
<accession>A0A2I2GR57</accession>
<protein>
    <submittedName>
        <fullName evidence="2">Uncharacterized protein</fullName>
    </submittedName>
</protein>
<comment type="caution">
    <text evidence="2">The sequence shown here is derived from an EMBL/GenBank/DDBJ whole genome shotgun (WGS) entry which is preliminary data.</text>
</comment>
<feature type="compositionally biased region" description="Low complexity" evidence="1">
    <location>
        <begin position="8"/>
        <end position="26"/>
    </location>
</feature>
<proteinExistence type="predicted"/>
<keyword evidence="3" id="KW-1185">Reference proteome</keyword>
<reference evidence="2 3" key="1">
    <citation type="submission" date="2016-12" db="EMBL/GenBank/DDBJ databases">
        <title>The genomes of Aspergillus section Nigri reveals drivers in fungal speciation.</title>
        <authorList>
            <consortium name="DOE Joint Genome Institute"/>
            <person name="Vesth T.C."/>
            <person name="Nybo J."/>
            <person name="Theobald S."/>
            <person name="Brandl J."/>
            <person name="Frisvad J.C."/>
            <person name="Nielsen K.F."/>
            <person name="Lyhne E.K."/>
            <person name="Kogle M.E."/>
            <person name="Kuo A."/>
            <person name="Riley R."/>
            <person name="Clum A."/>
            <person name="Nolan M."/>
            <person name="Lipzen A."/>
            <person name="Salamov A."/>
            <person name="Henrissat B."/>
            <person name="Wiebenga A."/>
            <person name="De Vries R.P."/>
            <person name="Grigoriev I.V."/>
            <person name="Mortensen U.H."/>
            <person name="Andersen M.R."/>
            <person name="Baker S.E."/>
        </authorList>
    </citation>
    <scope>NUCLEOTIDE SEQUENCE [LARGE SCALE GENOMIC DNA]</scope>
    <source>
        <strain evidence="2 3">IBT 23096</strain>
    </source>
</reference>
<dbReference type="Proteomes" id="UP000234275">
    <property type="component" value="Unassembled WGS sequence"/>
</dbReference>
<feature type="compositionally biased region" description="Pro residues" evidence="1">
    <location>
        <begin position="102"/>
        <end position="114"/>
    </location>
</feature>
<organism evidence="2 3">
    <name type="scientific">Aspergillus steynii IBT 23096</name>
    <dbReference type="NCBI Taxonomy" id="1392250"/>
    <lineage>
        <taxon>Eukaryota</taxon>
        <taxon>Fungi</taxon>
        <taxon>Dikarya</taxon>
        <taxon>Ascomycota</taxon>
        <taxon>Pezizomycotina</taxon>
        <taxon>Eurotiomycetes</taxon>
        <taxon>Eurotiomycetidae</taxon>
        <taxon>Eurotiales</taxon>
        <taxon>Aspergillaceae</taxon>
        <taxon>Aspergillus</taxon>
        <taxon>Aspergillus subgen. Circumdati</taxon>
    </lineage>
</organism>
<dbReference type="AlphaFoldDB" id="A0A2I2GR57"/>
<name>A0A2I2GR57_9EURO</name>
<dbReference type="VEuPathDB" id="FungiDB:P170DRAFT_432907"/>
<dbReference type="OrthoDB" id="4445002at2759"/>
<evidence type="ECO:0000313" key="3">
    <source>
        <dbReference type="Proteomes" id="UP000234275"/>
    </source>
</evidence>
<dbReference type="EMBL" id="MSFO01000001">
    <property type="protein sequence ID" value="PLB55366.1"/>
    <property type="molecule type" value="Genomic_DNA"/>
</dbReference>
<dbReference type="GeneID" id="36556064"/>
<gene>
    <name evidence="2" type="ORF">P170DRAFT_432907</name>
</gene>
<evidence type="ECO:0000313" key="2">
    <source>
        <dbReference type="EMBL" id="PLB55366.1"/>
    </source>
</evidence>